<dbReference type="AlphaFoldDB" id="A0A6L2ZJH3"/>
<keyword evidence="2" id="KW-0548">Nucleotidyltransferase</keyword>
<dbReference type="PROSITE" id="PS50507">
    <property type="entry name" value="RDRP_SSRNA_POS"/>
    <property type="match status" value="1"/>
</dbReference>
<dbReference type="Gene3D" id="3.30.70.270">
    <property type="match status" value="1"/>
</dbReference>
<keyword evidence="2" id="KW-0696">RNA-directed RNA polymerase</keyword>
<feature type="non-terminal residue" evidence="2">
    <location>
        <position position="1"/>
    </location>
</feature>
<keyword evidence="2" id="KW-0808">Transferase</keyword>
<accession>A0A6L2ZJH3</accession>
<organism evidence="2">
    <name type="scientific">viral metagenome</name>
    <dbReference type="NCBI Taxonomy" id="1070528"/>
    <lineage>
        <taxon>unclassified sequences</taxon>
        <taxon>metagenomes</taxon>
        <taxon>organismal metagenomes</taxon>
    </lineage>
</organism>
<dbReference type="GO" id="GO:0003723">
    <property type="term" value="F:RNA binding"/>
    <property type="evidence" value="ECO:0007669"/>
    <property type="project" value="InterPro"/>
</dbReference>
<dbReference type="GO" id="GO:0006351">
    <property type="term" value="P:DNA-templated transcription"/>
    <property type="evidence" value="ECO:0007669"/>
    <property type="project" value="InterPro"/>
</dbReference>
<dbReference type="InterPro" id="IPR001205">
    <property type="entry name" value="RNA-dir_pol_C"/>
</dbReference>
<name>A0A6L2ZJH3_9ZZZZ</name>
<dbReference type="Pfam" id="PF00680">
    <property type="entry name" value="RdRP_1"/>
    <property type="match status" value="1"/>
</dbReference>
<evidence type="ECO:0000313" key="2">
    <source>
        <dbReference type="EMBL" id="GFM95169.1"/>
    </source>
</evidence>
<reference evidence="2" key="1">
    <citation type="submission" date="2020-05" db="EMBL/GenBank/DDBJ databases">
        <title>Diverged and active partitiviruses in Lichen.</title>
        <authorList>
            <person name="Urayama S."/>
            <person name="Doi N."/>
            <person name="Kondo F."/>
            <person name="Chiba Y."/>
            <person name="Takaki Y."/>
            <person name="Hirai M."/>
            <person name="Minegishi Y."/>
            <person name="Hagiwara D."/>
            <person name="Nunoura T."/>
        </authorList>
    </citation>
    <scope>NUCLEOTIDE SEQUENCE</scope>
</reference>
<gene>
    <name evidence="2" type="ORF">MMARV_C041P1</name>
</gene>
<dbReference type="GO" id="GO:0003968">
    <property type="term" value="F:RNA-directed RNA polymerase activity"/>
    <property type="evidence" value="ECO:0007669"/>
    <property type="project" value="UniProtKB-KW"/>
</dbReference>
<dbReference type="EMBL" id="BLWB01000041">
    <property type="protein sequence ID" value="GFM95169.1"/>
    <property type="molecule type" value="Genomic_RNA"/>
</dbReference>
<feature type="domain" description="RdRp catalytic" evidence="1">
    <location>
        <begin position="255"/>
        <end position="374"/>
    </location>
</feature>
<protein>
    <submittedName>
        <fullName evidence="2">RNA-dependent RNA polymerase</fullName>
    </submittedName>
</protein>
<dbReference type="InterPro" id="IPR043128">
    <property type="entry name" value="Rev_trsase/Diguanyl_cyclase"/>
</dbReference>
<dbReference type="GO" id="GO:0039694">
    <property type="term" value="P:viral RNA genome replication"/>
    <property type="evidence" value="ECO:0007669"/>
    <property type="project" value="InterPro"/>
</dbReference>
<comment type="caution">
    <text evidence="2">The sequence shown here is derived from an EMBL/GenBank/DDBJ whole genome shotgun (WGS) entry which is preliminary data.</text>
</comment>
<sequence>EKFVSKTMSNYTNLFKMRKIHQKYPTTGRLLYPIAQVLPHDISRSNPQEIDPWVYPFVKEFITDAEITDFMQYTRSLYTEEGHYKNLLKYDKSYLPRPKTAAYLAALQHTSDCFRLPEPVRDISFDNLADVPFIASSSAGYSYHGSKGDNDNHTRAIKRVVATIRGLQDYYPSWKQSYRYTPDIAYARTQLSLLNTPKVRHVWGKAFHNIIIEGKSAYPLIHAYSSGEYPISTGIHIYHKIPAIIAEMFSEPEPHHVYLTDFSGFDSSPMDWLIYDAFDILEQNLIFNEDIDKLCFEYSKFYFVNTPVKMPDGYIWVKHIGVPSGSYFTQLIDSVIDHIVLSYCQFSIWNRFFDTKVLGDDSIFKCPTSLIVPISTLARTALQLGFTIHPDKSKLTDDQRNVDYLGHLERAGRIWRPHTKSLQLALFPEYPVHSAAESVTRVKGICLDTGLNSWNLLRLLQTMTSYYGQGTTAWSHEDANFINSVVMLQKPPSHTDFLAMWTIT</sequence>
<evidence type="ECO:0000259" key="1">
    <source>
        <dbReference type="PROSITE" id="PS50507"/>
    </source>
</evidence>
<proteinExistence type="predicted"/>
<dbReference type="InterPro" id="IPR043502">
    <property type="entry name" value="DNA/RNA_pol_sf"/>
</dbReference>
<dbReference type="SUPFAM" id="SSF56672">
    <property type="entry name" value="DNA/RNA polymerases"/>
    <property type="match status" value="1"/>
</dbReference>
<dbReference type="InterPro" id="IPR007094">
    <property type="entry name" value="RNA-dir_pol_PSvirus"/>
</dbReference>